<comment type="subunit">
    <text evidence="6">Monomer.</text>
</comment>
<dbReference type="Proteomes" id="UP001501371">
    <property type="component" value="Unassembled WGS sequence"/>
</dbReference>
<dbReference type="NCBIfam" id="TIGR00212">
    <property type="entry name" value="hemC"/>
    <property type="match status" value="1"/>
</dbReference>
<comment type="caution">
    <text evidence="9">The sequence shown here is derived from an EMBL/GenBank/DDBJ whole genome shotgun (WGS) entry which is preliminary data.</text>
</comment>
<evidence type="ECO:0000259" key="7">
    <source>
        <dbReference type="Pfam" id="PF01379"/>
    </source>
</evidence>
<keyword evidence="4 6" id="KW-0627">Porphyrin biosynthesis</keyword>
<evidence type="ECO:0000259" key="8">
    <source>
        <dbReference type="Pfam" id="PF03900"/>
    </source>
</evidence>
<proteinExistence type="inferred from homology"/>
<accession>A0ABN1V3K5</accession>
<evidence type="ECO:0000313" key="9">
    <source>
        <dbReference type="EMBL" id="GAA1186980.1"/>
    </source>
</evidence>
<evidence type="ECO:0000256" key="5">
    <source>
        <dbReference type="ARBA" id="ARBA00048169"/>
    </source>
</evidence>
<evidence type="ECO:0000256" key="1">
    <source>
        <dbReference type="ARBA" id="ARBA00002869"/>
    </source>
</evidence>
<sequence>MSAGARILRVGTGARAGRTIVAPMSAPEPAAAPERIRIVSRDSPMALAQVERVRAELRALHPHITTEVVPVKTTGDKWMGDLSQVEGKGAFTKEVDAALLAGEADLAVHCVKDVPADRPLPAGTVFAAFLKRDDVRDALIHPGGLTLDELPPGTRIGTSSVRRVAQLAASHPHLECVPMRGNANRRLEKLAAGDADALLLAVSGLERIGRTDVITEVLSTDTMCPPIGAGILALQCREGDTALIDLISDLGDPATYREVTAERMFLHVLQGHCNSPIAGYAKAERGGDLSLRACVFTPDGKTVLNAHEWAGRLDPATLGTSVAVALLRQGARELIDGIAH</sequence>
<comment type="function">
    <text evidence="1 6">Tetrapolymerization of the monopyrrole PBG into the hydroxymethylbilane pre-uroporphyrinogen in several discrete steps.</text>
</comment>
<gene>
    <name evidence="9" type="primary">hemC_2</name>
    <name evidence="6" type="synonym">hemC</name>
    <name evidence="9" type="ORF">GCM10009654_50690</name>
</gene>
<dbReference type="Pfam" id="PF03900">
    <property type="entry name" value="Porphobil_deamC"/>
    <property type="match status" value="1"/>
</dbReference>
<evidence type="ECO:0000256" key="2">
    <source>
        <dbReference type="ARBA" id="ARBA00005638"/>
    </source>
</evidence>
<dbReference type="HAMAP" id="MF_00260">
    <property type="entry name" value="Porphobil_deam"/>
    <property type="match status" value="1"/>
</dbReference>
<dbReference type="InterPro" id="IPR022417">
    <property type="entry name" value="Porphobilin_deaminase_N"/>
</dbReference>
<dbReference type="InterPro" id="IPR000860">
    <property type="entry name" value="HemC"/>
</dbReference>
<comment type="miscellaneous">
    <text evidence="6">The porphobilinogen subunits are added to the dipyrromethane group.</text>
</comment>
<dbReference type="EC" id="2.5.1.61" evidence="6"/>
<dbReference type="PANTHER" id="PTHR11557">
    <property type="entry name" value="PORPHOBILINOGEN DEAMINASE"/>
    <property type="match status" value="1"/>
</dbReference>
<evidence type="ECO:0000256" key="3">
    <source>
        <dbReference type="ARBA" id="ARBA00022679"/>
    </source>
</evidence>
<dbReference type="EMBL" id="BAAAKV010000052">
    <property type="protein sequence ID" value="GAA1186980.1"/>
    <property type="molecule type" value="Genomic_DNA"/>
</dbReference>
<dbReference type="InterPro" id="IPR036803">
    <property type="entry name" value="Porphobilinogen_deaminase_C_sf"/>
</dbReference>
<comment type="catalytic activity">
    <reaction evidence="5 6">
        <text>4 porphobilinogen + H2O = hydroxymethylbilane + 4 NH4(+)</text>
        <dbReference type="Rhea" id="RHEA:13185"/>
        <dbReference type="ChEBI" id="CHEBI:15377"/>
        <dbReference type="ChEBI" id="CHEBI:28938"/>
        <dbReference type="ChEBI" id="CHEBI:57845"/>
        <dbReference type="ChEBI" id="CHEBI:58126"/>
        <dbReference type="EC" id="2.5.1.61"/>
    </reaction>
</comment>
<dbReference type="SUPFAM" id="SSF54782">
    <property type="entry name" value="Porphobilinogen deaminase (hydroxymethylbilane synthase), C-terminal domain"/>
    <property type="match status" value="1"/>
</dbReference>
<dbReference type="Pfam" id="PF01379">
    <property type="entry name" value="Porphobil_deam"/>
    <property type="match status" value="1"/>
</dbReference>
<feature type="domain" description="Porphobilinogen deaminase N-terminal" evidence="7">
    <location>
        <begin position="36"/>
        <end position="243"/>
    </location>
</feature>
<keyword evidence="10" id="KW-1185">Reference proteome</keyword>
<feature type="domain" description="Porphobilinogen deaminase C-terminal" evidence="8">
    <location>
        <begin position="257"/>
        <end position="327"/>
    </location>
</feature>
<comment type="similarity">
    <text evidence="2 6">Belongs to the HMBS family.</text>
</comment>
<organism evidence="9 10">
    <name type="scientific">Streptomyces hebeiensis</name>
    <dbReference type="NCBI Taxonomy" id="229486"/>
    <lineage>
        <taxon>Bacteria</taxon>
        <taxon>Bacillati</taxon>
        <taxon>Actinomycetota</taxon>
        <taxon>Actinomycetes</taxon>
        <taxon>Kitasatosporales</taxon>
        <taxon>Streptomycetaceae</taxon>
        <taxon>Streptomyces</taxon>
    </lineage>
</organism>
<evidence type="ECO:0000313" key="10">
    <source>
        <dbReference type="Proteomes" id="UP001501371"/>
    </source>
</evidence>
<evidence type="ECO:0000256" key="4">
    <source>
        <dbReference type="ARBA" id="ARBA00023244"/>
    </source>
</evidence>
<reference evidence="9 10" key="1">
    <citation type="journal article" date="2019" name="Int. J. Syst. Evol. Microbiol.">
        <title>The Global Catalogue of Microorganisms (GCM) 10K type strain sequencing project: providing services to taxonomists for standard genome sequencing and annotation.</title>
        <authorList>
            <consortium name="The Broad Institute Genomics Platform"/>
            <consortium name="The Broad Institute Genome Sequencing Center for Infectious Disease"/>
            <person name="Wu L."/>
            <person name="Ma J."/>
        </authorList>
    </citation>
    <scope>NUCLEOTIDE SEQUENCE [LARGE SCALE GENOMIC DNA]</scope>
    <source>
        <strain evidence="9 10">JCM 12696</strain>
    </source>
</reference>
<name>A0ABN1V3K5_9ACTN</name>
<dbReference type="PRINTS" id="PR00151">
    <property type="entry name" value="PORPHBDMNASE"/>
</dbReference>
<evidence type="ECO:0000256" key="6">
    <source>
        <dbReference type="HAMAP-Rule" id="MF_00260"/>
    </source>
</evidence>
<dbReference type="PANTHER" id="PTHR11557:SF0">
    <property type="entry name" value="PORPHOBILINOGEN DEAMINASE"/>
    <property type="match status" value="1"/>
</dbReference>
<dbReference type="SUPFAM" id="SSF53850">
    <property type="entry name" value="Periplasmic binding protein-like II"/>
    <property type="match status" value="1"/>
</dbReference>
<feature type="modified residue" description="S-(dipyrrolylmethanemethyl)cysteine" evidence="6">
    <location>
        <position position="273"/>
    </location>
</feature>
<dbReference type="Gene3D" id="3.40.190.10">
    <property type="entry name" value="Periplasmic binding protein-like II"/>
    <property type="match status" value="2"/>
</dbReference>
<dbReference type="Gene3D" id="3.30.160.40">
    <property type="entry name" value="Porphobilinogen deaminase, C-terminal domain"/>
    <property type="match status" value="1"/>
</dbReference>
<dbReference type="PIRSF" id="PIRSF001438">
    <property type="entry name" value="4pyrrol_synth_OHMeBilane_synth"/>
    <property type="match status" value="1"/>
</dbReference>
<dbReference type="PROSITE" id="PS00533">
    <property type="entry name" value="PORPHOBILINOGEN_DEAM"/>
    <property type="match status" value="1"/>
</dbReference>
<comment type="cofactor">
    <cofactor evidence="6">
        <name>dipyrromethane</name>
        <dbReference type="ChEBI" id="CHEBI:60342"/>
    </cofactor>
    <text evidence="6">Binds 1 dipyrromethane group covalently.</text>
</comment>
<dbReference type="InterPro" id="IPR022418">
    <property type="entry name" value="Porphobilinogen_deaminase_C"/>
</dbReference>
<dbReference type="InterPro" id="IPR022419">
    <property type="entry name" value="Porphobilin_deaminase_cofac_BS"/>
</dbReference>
<keyword evidence="3 6" id="KW-0808">Transferase</keyword>
<protein>
    <recommendedName>
        <fullName evidence="6">Porphobilinogen deaminase</fullName>
        <shortName evidence="6">PBG</shortName>
        <ecNumber evidence="6">2.5.1.61</ecNumber>
    </recommendedName>
    <alternativeName>
        <fullName evidence="6">Hydroxymethylbilane synthase</fullName>
        <shortName evidence="6">HMBS</shortName>
    </alternativeName>
    <alternativeName>
        <fullName evidence="6">Pre-uroporphyrinogen synthase</fullName>
    </alternativeName>
</protein>